<dbReference type="Pfam" id="PF10310">
    <property type="entry name" value="DUF5427"/>
    <property type="match status" value="1"/>
</dbReference>
<accession>A0A9W7ZVY9</accession>
<reference evidence="2" key="1">
    <citation type="submission" date="2022-07" db="EMBL/GenBank/DDBJ databases">
        <title>Phylogenomic reconstructions and comparative analyses of Kickxellomycotina fungi.</title>
        <authorList>
            <person name="Reynolds N.K."/>
            <person name="Stajich J.E."/>
            <person name="Barry K."/>
            <person name="Grigoriev I.V."/>
            <person name="Crous P."/>
            <person name="Smith M.E."/>
        </authorList>
    </citation>
    <scope>NUCLEOTIDE SEQUENCE</scope>
    <source>
        <strain evidence="2">RSA 861</strain>
    </source>
</reference>
<dbReference type="EMBL" id="JANBPT010000803">
    <property type="protein sequence ID" value="KAJ1912761.1"/>
    <property type="molecule type" value="Genomic_DNA"/>
</dbReference>
<keyword evidence="3" id="KW-1185">Reference proteome</keyword>
<gene>
    <name evidence="2" type="ORF">IWQ60_009513</name>
</gene>
<dbReference type="PANTHER" id="PTHR28265">
    <property type="entry name" value="MAINTENANCE OF TELOMERE CAPPING PROTEIN 1"/>
    <property type="match status" value="1"/>
</dbReference>
<evidence type="ECO:0000313" key="3">
    <source>
        <dbReference type="Proteomes" id="UP001150569"/>
    </source>
</evidence>
<dbReference type="InterPro" id="IPR018814">
    <property type="entry name" value="DUF5427"/>
</dbReference>
<name>A0A9W7ZVY9_9FUNG</name>
<feature type="region of interest" description="Disordered" evidence="1">
    <location>
        <begin position="20"/>
        <end position="75"/>
    </location>
</feature>
<evidence type="ECO:0000313" key="2">
    <source>
        <dbReference type="EMBL" id="KAJ1912761.1"/>
    </source>
</evidence>
<dbReference type="Proteomes" id="UP001150569">
    <property type="component" value="Unassembled WGS sequence"/>
</dbReference>
<dbReference type="OrthoDB" id="5594977at2759"/>
<dbReference type="PANTHER" id="PTHR28265:SF1">
    <property type="entry name" value="MAINTENANCE OF TELOMERE CAPPING PROTEIN 1"/>
    <property type="match status" value="1"/>
</dbReference>
<feature type="compositionally biased region" description="Low complexity" evidence="1">
    <location>
        <begin position="94"/>
        <end position="119"/>
    </location>
</feature>
<dbReference type="AlphaFoldDB" id="A0A9W7ZVY9"/>
<sequence length="452" mass="49245">MTPPKPRHRKEDLLQFLDSLDLNDEAEQGGTETSPVADDVAAAPQLTAASPTSARPACPVEGDKTAATAQHDSKSMHKFIDDLTASARNSLDVPSPHSPTHSNPTAAAASPATPRSGPTDDSAQTKPPADAQNWSWNSLWNTTSHLVKTQVQAAASHNAVQSTYHTMRGALDQARAAEPHRHLDTHVRNLDLQGRLAKLSHSLRGSVNSVMDTLAPPISPHEVFNVSYAINLNYVAGVEHIVTREFEIVMDHYHVAEALCKPSESFQRAEELHSNRHNKLTIPKGFEAGFHHAQRILDNMIETDRSGLLRASKLRADENTRLEPHRQKAHHSPILLVLQPCAATPVPGVSSIFVCGLLYDPNRNITVKNISQSLALDGWIAQAKNPEGLENDIVTGVITMCIKELARQFMDQHQQVYEIIDAEKAAAARAPQEEGAAPPVDEHQPLPDASTS</sequence>
<evidence type="ECO:0000256" key="1">
    <source>
        <dbReference type="SAM" id="MobiDB-lite"/>
    </source>
</evidence>
<protein>
    <submittedName>
        <fullName evidence="2">Uncharacterized protein</fullName>
    </submittedName>
</protein>
<feature type="region of interest" description="Disordered" evidence="1">
    <location>
        <begin position="88"/>
        <end position="135"/>
    </location>
</feature>
<comment type="caution">
    <text evidence="2">The sequence shown here is derived from an EMBL/GenBank/DDBJ whole genome shotgun (WGS) entry which is preliminary data.</text>
</comment>
<proteinExistence type="predicted"/>
<organism evidence="2 3">
    <name type="scientific">Tieghemiomyces parasiticus</name>
    <dbReference type="NCBI Taxonomy" id="78921"/>
    <lineage>
        <taxon>Eukaryota</taxon>
        <taxon>Fungi</taxon>
        <taxon>Fungi incertae sedis</taxon>
        <taxon>Zoopagomycota</taxon>
        <taxon>Kickxellomycotina</taxon>
        <taxon>Dimargaritomycetes</taxon>
        <taxon>Dimargaritales</taxon>
        <taxon>Dimargaritaceae</taxon>
        <taxon>Tieghemiomyces</taxon>
    </lineage>
</organism>
<feature type="compositionally biased region" description="Low complexity" evidence="1">
    <location>
        <begin position="427"/>
        <end position="439"/>
    </location>
</feature>
<feature type="region of interest" description="Disordered" evidence="1">
    <location>
        <begin position="427"/>
        <end position="452"/>
    </location>
</feature>